<gene>
    <name evidence="1" type="ORF">GTK07_02740</name>
</gene>
<accession>A0A6I5KXT3</accession>
<sequence length="122" mass="13706">MNTIEAVHYESYGRRSTFVFNIDPQKTTVKKTGLDAYEIEGKTTEADWNDIVSLLSKIDIPNLENIEIPSTLHASDRAPSGQLSIQVNNGTYSTQTFDDNNPPENLVKLIDRIYAISDKMGR</sequence>
<dbReference type="EMBL" id="JAAAMI010000001">
    <property type="protein sequence ID" value="NDV42231.1"/>
    <property type="molecule type" value="Genomic_DNA"/>
</dbReference>
<dbReference type="RefSeq" id="WP_163632791.1">
    <property type="nucleotide sequence ID" value="NZ_JAAAMI010000001.1"/>
</dbReference>
<keyword evidence="2" id="KW-1185">Reference proteome</keyword>
<evidence type="ECO:0000313" key="1">
    <source>
        <dbReference type="EMBL" id="NDV42231.1"/>
    </source>
</evidence>
<name>A0A6I5KXT3_9FLAO</name>
<dbReference type="AlphaFoldDB" id="A0A6I5KXT3"/>
<organism evidence="1 2">
    <name type="scientific">Flagellimonas sediminis</name>
    <dbReference type="NCBI Taxonomy" id="2696468"/>
    <lineage>
        <taxon>Bacteria</taxon>
        <taxon>Pseudomonadati</taxon>
        <taxon>Bacteroidota</taxon>
        <taxon>Flavobacteriia</taxon>
        <taxon>Flavobacteriales</taxon>
        <taxon>Flavobacteriaceae</taxon>
        <taxon>Flagellimonas</taxon>
    </lineage>
</organism>
<comment type="caution">
    <text evidence="1">The sequence shown here is derived from an EMBL/GenBank/DDBJ whole genome shotgun (WGS) entry which is preliminary data.</text>
</comment>
<protein>
    <submittedName>
        <fullName evidence="1">Uncharacterized protein</fullName>
    </submittedName>
</protein>
<evidence type="ECO:0000313" key="2">
    <source>
        <dbReference type="Proteomes" id="UP000468707"/>
    </source>
</evidence>
<proteinExistence type="predicted"/>
<dbReference type="Proteomes" id="UP000468707">
    <property type="component" value="Unassembled WGS sequence"/>
</dbReference>
<reference evidence="1 2" key="1">
    <citation type="submission" date="2020-01" db="EMBL/GenBank/DDBJ databases">
        <title>Muricauda sediminis sp.nov. 40Bstr401.</title>
        <authorList>
            <person name="Xue Z."/>
            <person name="Zhu S."/>
            <person name="Ren N."/>
            <person name="Chen T."/>
            <person name="Chen X."/>
            <person name="Chen J."/>
            <person name="Yang J."/>
        </authorList>
    </citation>
    <scope>NUCLEOTIDE SEQUENCE [LARGE SCALE GENOMIC DNA]</scope>
    <source>
        <strain evidence="1 2">40Bstr401</strain>
    </source>
</reference>